<dbReference type="Proteomes" id="UP001597349">
    <property type="component" value="Unassembled WGS sequence"/>
</dbReference>
<accession>A0ABW4WF28</accession>
<evidence type="ECO:0000313" key="2">
    <source>
        <dbReference type="Proteomes" id="UP001597349"/>
    </source>
</evidence>
<evidence type="ECO:0000313" key="1">
    <source>
        <dbReference type="EMBL" id="MFD2054498.1"/>
    </source>
</evidence>
<comment type="caution">
    <text evidence="1">The sequence shown here is derived from an EMBL/GenBank/DDBJ whole genome shotgun (WGS) entry which is preliminary data.</text>
</comment>
<protein>
    <submittedName>
        <fullName evidence="1">Uncharacterized protein</fullName>
    </submittedName>
</protein>
<organism evidence="1 2">
    <name type="scientific">Mesorhizobium calcicola</name>
    <dbReference type="NCBI Taxonomy" id="1300310"/>
    <lineage>
        <taxon>Bacteria</taxon>
        <taxon>Pseudomonadati</taxon>
        <taxon>Pseudomonadota</taxon>
        <taxon>Alphaproteobacteria</taxon>
        <taxon>Hyphomicrobiales</taxon>
        <taxon>Phyllobacteriaceae</taxon>
        <taxon>Mesorhizobium</taxon>
    </lineage>
</organism>
<keyword evidence="2" id="KW-1185">Reference proteome</keyword>
<dbReference type="RefSeq" id="WP_379020115.1">
    <property type="nucleotide sequence ID" value="NZ_JBHUGY010000025.1"/>
</dbReference>
<sequence length="197" mass="21087">MAGNIAFGMVPRLPDKWWDGTDADTVWPTWGKNTLYLWGANSGNQFIARGQPLNGGGMASVQKGPTRGRGHPQYIGIDTMELSPKANDGVFDSLKTSLNGGEDIVVPVYMKHGDANNGSFGLGTGYGLDVQDHVQIHAYVWAKLLELIVVAAKTDIPSVMWTPDVTQATHELRNSTRVALPDLAAVKAWAATLAAAS</sequence>
<gene>
    <name evidence="1" type="ORF">ACFSQT_15795</name>
</gene>
<proteinExistence type="predicted"/>
<name>A0ABW4WF28_9HYPH</name>
<reference evidence="2" key="1">
    <citation type="journal article" date="2019" name="Int. J. Syst. Evol. Microbiol.">
        <title>The Global Catalogue of Microorganisms (GCM) 10K type strain sequencing project: providing services to taxonomists for standard genome sequencing and annotation.</title>
        <authorList>
            <consortium name="The Broad Institute Genomics Platform"/>
            <consortium name="The Broad Institute Genome Sequencing Center for Infectious Disease"/>
            <person name="Wu L."/>
            <person name="Ma J."/>
        </authorList>
    </citation>
    <scope>NUCLEOTIDE SEQUENCE [LARGE SCALE GENOMIC DNA]</scope>
    <source>
        <strain evidence="2">CGMCC 1.16226</strain>
    </source>
</reference>
<dbReference type="EMBL" id="JBHUGY010000025">
    <property type="protein sequence ID" value="MFD2054498.1"/>
    <property type="molecule type" value="Genomic_DNA"/>
</dbReference>